<organism evidence="3 4">
    <name type="scientific">Leptotrombidium deliense</name>
    <dbReference type="NCBI Taxonomy" id="299467"/>
    <lineage>
        <taxon>Eukaryota</taxon>
        <taxon>Metazoa</taxon>
        <taxon>Ecdysozoa</taxon>
        <taxon>Arthropoda</taxon>
        <taxon>Chelicerata</taxon>
        <taxon>Arachnida</taxon>
        <taxon>Acari</taxon>
        <taxon>Acariformes</taxon>
        <taxon>Trombidiformes</taxon>
        <taxon>Prostigmata</taxon>
        <taxon>Anystina</taxon>
        <taxon>Parasitengona</taxon>
        <taxon>Trombiculoidea</taxon>
        <taxon>Trombiculidae</taxon>
        <taxon>Leptotrombidium</taxon>
    </lineage>
</organism>
<proteinExistence type="predicted"/>
<evidence type="ECO:0000259" key="2">
    <source>
        <dbReference type="PROSITE" id="PS50157"/>
    </source>
</evidence>
<keyword evidence="4" id="KW-1185">Reference proteome</keyword>
<dbReference type="OrthoDB" id="7930430at2759"/>
<sequence>HRSLAYKHISLAHFKERPFPCGFCDHDFQQKLNLEDHIDLIHCGVKEIITSLRNINSNLTDIYGS</sequence>
<gene>
    <name evidence="3" type="ORF">B4U80_01020</name>
</gene>
<dbReference type="InterPro" id="IPR013087">
    <property type="entry name" value="Znf_C2H2_type"/>
</dbReference>
<dbReference type="Gene3D" id="3.30.160.60">
    <property type="entry name" value="Classic Zinc Finger"/>
    <property type="match status" value="1"/>
</dbReference>
<dbReference type="VEuPathDB" id="VectorBase:LDEU009328"/>
<dbReference type="SUPFAM" id="SSF57667">
    <property type="entry name" value="beta-beta-alpha zinc fingers"/>
    <property type="match status" value="1"/>
</dbReference>
<dbReference type="EMBL" id="NCKV01008097">
    <property type="protein sequence ID" value="RWS22712.1"/>
    <property type="molecule type" value="Genomic_DNA"/>
</dbReference>
<feature type="domain" description="C2H2-type" evidence="2">
    <location>
        <begin position="19"/>
        <end position="47"/>
    </location>
</feature>
<dbReference type="AlphaFoldDB" id="A0A443S599"/>
<keyword evidence="1" id="KW-0862">Zinc</keyword>
<dbReference type="PROSITE" id="PS00028">
    <property type="entry name" value="ZINC_FINGER_C2H2_1"/>
    <property type="match status" value="1"/>
</dbReference>
<dbReference type="PROSITE" id="PS50157">
    <property type="entry name" value="ZINC_FINGER_C2H2_2"/>
    <property type="match status" value="1"/>
</dbReference>
<dbReference type="Proteomes" id="UP000288716">
    <property type="component" value="Unassembled WGS sequence"/>
</dbReference>
<dbReference type="InterPro" id="IPR036236">
    <property type="entry name" value="Znf_C2H2_sf"/>
</dbReference>
<keyword evidence="1" id="KW-0863">Zinc-finger</keyword>
<evidence type="ECO:0000313" key="3">
    <source>
        <dbReference type="EMBL" id="RWS22712.1"/>
    </source>
</evidence>
<name>A0A443S599_9ACAR</name>
<comment type="caution">
    <text evidence="3">The sequence shown here is derived from an EMBL/GenBank/DDBJ whole genome shotgun (WGS) entry which is preliminary data.</text>
</comment>
<keyword evidence="1" id="KW-0479">Metal-binding</keyword>
<evidence type="ECO:0000256" key="1">
    <source>
        <dbReference type="PROSITE-ProRule" id="PRU00042"/>
    </source>
</evidence>
<dbReference type="GO" id="GO:0008270">
    <property type="term" value="F:zinc ion binding"/>
    <property type="evidence" value="ECO:0007669"/>
    <property type="project" value="UniProtKB-KW"/>
</dbReference>
<accession>A0A443S599</accession>
<evidence type="ECO:0000313" key="4">
    <source>
        <dbReference type="Proteomes" id="UP000288716"/>
    </source>
</evidence>
<protein>
    <recommendedName>
        <fullName evidence="2">C2H2-type domain-containing protein</fullName>
    </recommendedName>
</protein>
<feature type="non-terminal residue" evidence="3">
    <location>
        <position position="1"/>
    </location>
</feature>
<reference evidence="3 4" key="1">
    <citation type="journal article" date="2018" name="Gigascience">
        <title>Genomes of trombidid mites reveal novel predicted allergens and laterally-transferred genes associated with secondary metabolism.</title>
        <authorList>
            <person name="Dong X."/>
            <person name="Chaisiri K."/>
            <person name="Xia D."/>
            <person name="Armstrong S.D."/>
            <person name="Fang Y."/>
            <person name="Donnelly M.J."/>
            <person name="Kadowaki T."/>
            <person name="McGarry J.W."/>
            <person name="Darby A.C."/>
            <person name="Makepeace B.L."/>
        </authorList>
    </citation>
    <scope>NUCLEOTIDE SEQUENCE [LARGE SCALE GENOMIC DNA]</scope>
    <source>
        <strain evidence="3">UoL-UT</strain>
    </source>
</reference>